<dbReference type="EMBL" id="CAKOFQ010007802">
    <property type="protein sequence ID" value="CAH2008349.1"/>
    <property type="molecule type" value="Genomic_DNA"/>
</dbReference>
<dbReference type="InterPro" id="IPR041489">
    <property type="entry name" value="PDZ_6"/>
</dbReference>
<dbReference type="PANTHER" id="PTHR46227">
    <property type="entry name" value="GLUTAMATE RECEPTOR-INTERACTING PROTEIN GRIP"/>
    <property type="match status" value="1"/>
</dbReference>
<evidence type="ECO:0000313" key="6">
    <source>
        <dbReference type="Proteomes" id="UP001152888"/>
    </source>
</evidence>
<dbReference type="InterPro" id="IPR001478">
    <property type="entry name" value="PDZ"/>
</dbReference>
<comment type="subcellular location">
    <subcellularLocation>
        <location evidence="1">Cytoplasm</location>
    </subcellularLocation>
</comment>
<keyword evidence="3" id="KW-0677">Repeat</keyword>
<feature type="domain" description="PDZ" evidence="4">
    <location>
        <begin position="154"/>
        <end position="218"/>
    </location>
</feature>
<reference evidence="5" key="1">
    <citation type="submission" date="2022-03" db="EMBL/GenBank/DDBJ databases">
        <authorList>
            <person name="Sayadi A."/>
        </authorList>
    </citation>
    <scope>NUCLEOTIDE SEQUENCE</scope>
</reference>
<dbReference type="CDD" id="cd06685">
    <property type="entry name" value="PDZ7_GRIP1-2-like"/>
    <property type="match status" value="1"/>
</dbReference>
<dbReference type="Proteomes" id="UP001152888">
    <property type="component" value="Unassembled WGS sequence"/>
</dbReference>
<evidence type="ECO:0000256" key="2">
    <source>
        <dbReference type="ARBA" id="ARBA00022490"/>
    </source>
</evidence>
<dbReference type="GO" id="GO:0098887">
    <property type="term" value="P:neurotransmitter receptor transport, endosome to postsynaptic membrane"/>
    <property type="evidence" value="ECO:0007669"/>
    <property type="project" value="TreeGrafter"/>
</dbReference>
<feature type="domain" description="PDZ" evidence="4">
    <location>
        <begin position="737"/>
        <end position="820"/>
    </location>
</feature>
<dbReference type="PANTHER" id="PTHR46227:SF2">
    <property type="entry name" value="FI03335P"/>
    <property type="match status" value="1"/>
</dbReference>
<protein>
    <recommendedName>
        <fullName evidence="4">PDZ domain-containing protein</fullName>
    </recommendedName>
</protein>
<feature type="domain" description="PDZ" evidence="4">
    <location>
        <begin position="323"/>
        <end position="393"/>
    </location>
</feature>
<proteinExistence type="predicted"/>
<dbReference type="Pfam" id="PF17820">
    <property type="entry name" value="PDZ_6"/>
    <property type="match status" value="2"/>
</dbReference>
<dbReference type="GO" id="GO:0005737">
    <property type="term" value="C:cytoplasm"/>
    <property type="evidence" value="ECO:0007669"/>
    <property type="project" value="UniProtKB-SubCell"/>
</dbReference>
<feature type="domain" description="PDZ" evidence="4">
    <location>
        <begin position="532"/>
        <end position="614"/>
    </location>
</feature>
<dbReference type="SUPFAM" id="SSF50156">
    <property type="entry name" value="PDZ domain-like"/>
    <property type="match status" value="6"/>
</dbReference>
<dbReference type="Pfam" id="PF00595">
    <property type="entry name" value="PDZ"/>
    <property type="match status" value="4"/>
</dbReference>
<sequence>MGTSMMRAEDIITKLPCDTESDAMLESDYFLSNYGSQNSLCVSSKCTDVSVERIDGSLGITLRGGLVPDNPHLSRPLIITQIRKNGSAHRTSLIRVGDRLLKVDHHSLINKTLLEAQQILKDCTKDGARGINILTIEFDVSVMESVKYANGPLLLEIERQEEEEFGVTVGSCCETDPDDELSSPYYIESITPASTADRCGALSAGDRLLAVDEVPLRGWRGSPLDVQRLLRTATRLQVIPAHAMARRAMAAITDATGRGQYATCHSPSSFSTWSSRRSRINKNNRLNRQSTMITQKTFDTDCSSTYSSYPTSFGGVSHAETLSVTLTSDRGAGYGLEVSIGDHGETRSADILISWIVPDSPAYRCGCLQVGDRIVALNHQPNLTLQEINSILKLGEDHTMVSKIALEVEFDVADAVVPSSGIFTVKVARRGPGLGITVTASKTRPDDPFTITEVLRGSPAHRTGTLRAGDRLLAIDGRPLNEVSGAAGPEASPRLIRDGEVVALRVEKPSASTQTAVVQKPPKPPADEVIYAVELRRGGGPLGITVSGSEDCLEPVILSRLTEGGLAEKTGALHVGDRILAINGESLEHKPLSEAIRLLQSPTDRVQLKIARTIKPPSIIEENSDEARCSYSSPGLLSVDSAVESWDSSPDAAGDISAAPTEVESILSEPVSAYQEPHGRRDSQLQYYSDTDEIFYPSPLPLPNYGYNNTQSPSSFSSKPLPCSYSSESMWESEIYHVTLYKDSVYDDYGFSVSDGLYEKGVYVNRIRKGGPADIVGLLKPYDRIIQVNDTKTQDFDCCLTVPLIASAGDRIELVIARNPYMNYVEKDNQDNISKKSFTSFQAQNTIVKTL</sequence>
<dbReference type="Gene3D" id="2.30.42.10">
    <property type="match status" value="6"/>
</dbReference>
<evidence type="ECO:0000259" key="4">
    <source>
        <dbReference type="PROSITE" id="PS50106"/>
    </source>
</evidence>
<dbReference type="SMART" id="SM00228">
    <property type="entry name" value="PDZ"/>
    <property type="match status" value="6"/>
</dbReference>
<organism evidence="5 6">
    <name type="scientific">Acanthoscelides obtectus</name>
    <name type="common">Bean weevil</name>
    <name type="synonym">Bruchus obtectus</name>
    <dbReference type="NCBI Taxonomy" id="200917"/>
    <lineage>
        <taxon>Eukaryota</taxon>
        <taxon>Metazoa</taxon>
        <taxon>Ecdysozoa</taxon>
        <taxon>Arthropoda</taxon>
        <taxon>Hexapoda</taxon>
        <taxon>Insecta</taxon>
        <taxon>Pterygota</taxon>
        <taxon>Neoptera</taxon>
        <taxon>Endopterygota</taxon>
        <taxon>Coleoptera</taxon>
        <taxon>Polyphaga</taxon>
        <taxon>Cucujiformia</taxon>
        <taxon>Chrysomeloidea</taxon>
        <taxon>Chrysomelidae</taxon>
        <taxon>Bruchinae</taxon>
        <taxon>Bruchini</taxon>
        <taxon>Acanthoscelides</taxon>
    </lineage>
</organism>
<gene>
    <name evidence="5" type="ORF">ACAOBT_LOCUS30183</name>
</gene>
<dbReference type="InterPro" id="IPR036034">
    <property type="entry name" value="PDZ_sf"/>
</dbReference>
<feature type="domain" description="PDZ" evidence="4">
    <location>
        <begin position="424"/>
        <end position="510"/>
    </location>
</feature>
<evidence type="ECO:0000313" key="5">
    <source>
        <dbReference type="EMBL" id="CAH2008349.1"/>
    </source>
</evidence>
<evidence type="ECO:0000256" key="3">
    <source>
        <dbReference type="ARBA" id="ARBA00022737"/>
    </source>
</evidence>
<dbReference type="FunFam" id="2.30.42.10:FF:000035">
    <property type="entry name" value="Glutamate receptor interacting protein 1"/>
    <property type="match status" value="1"/>
</dbReference>
<feature type="domain" description="PDZ" evidence="4">
    <location>
        <begin position="48"/>
        <end position="122"/>
    </location>
</feature>
<dbReference type="AlphaFoldDB" id="A0A9P0MB18"/>
<dbReference type="InterPro" id="IPR043545">
    <property type="entry name" value="GRIP1/2"/>
</dbReference>
<keyword evidence="6" id="KW-1185">Reference proteome</keyword>
<dbReference type="PROSITE" id="PS50106">
    <property type="entry name" value="PDZ"/>
    <property type="match status" value="6"/>
</dbReference>
<comment type="caution">
    <text evidence="5">The sequence shown here is derived from an EMBL/GenBank/DDBJ whole genome shotgun (WGS) entry which is preliminary data.</text>
</comment>
<evidence type="ECO:0000256" key="1">
    <source>
        <dbReference type="ARBA" id="ARBA00004496"/>
    </source>
</evidence>
<dbReference type="OrthoDB" id="75502at2759"/>
<name>A0A9P0MB18_ACAOB</name>
<keyword evidence="2" id="KW-0963">Cytoplasm</keyword>
<accession>A0A9P0MB18</accession>